<dbReference type="GeneID" id="104591468"/>
<dbReference type="Proteomes" id="UP000189703">
    <property type="component" value="Unplaced"/>
</dbReference>
<keyword evidence="2" id="KW-0732">Signal</keyword>
<dbReference type="RefSeq" id="XP_010248611.1">
    <property type="nucleotide sequence ID" value="XM_010250309.2"/>
</dbReference>
<reference evidence="4" key="1">
    <citation type="submission" date="2025-08" db="UniProtKB">
        <authorList>
            <consortium name="RefSeq"/>
        </authorList>
    </citation>
    <scope>IDENTIFICATION</scope>
</reference>
<evidence type="ECO:0000313" key="4">
    <source>
        <dbReference type="RefSeq" id="XP_010248611.1"/>
    </source>
</evidence>
<feature type="compositionally biased region" description="Polar residues" evidence="1">
    <location>
        <begin position="41"/>
        <end position="58"/>
    </location>
</feature>
<organism evidence="3 4">
    <name type="scientific">Nelumbo nucifera</name>
    <name type="common">Sacred lotus</name>
    <dbReference type="NCBI Taxonomy" id="4432"/>
    <lineage>
        <taxon>Eukaryota</taxon>
        <taxon>Viridiplantae</taxon>
        <taxon>Streptophyta</taxon>
        <taxon>Embryophyta</taxon>
        <taxon>Tracheophyta</taxon>
        <taxon>Spermatophyta</taxon>
        <taxon>Magnoliopsida</taxon>
        <taxon>Proteales</taxon>
        <taxon>Nelumbonaceae</taxon>
        <taxon>Nelumbo</taxon>
    </lineage>
</organism>
<feature type="region of interest" description="Disordered" evidence="1">
    <location>
        <begin position="34"/>
        <end position="110"/>
    </location>
</feature>
<evidence type="ECO:0000313" key="3">
    <source>
        <dbReference type="Proteomes" id="UP000189703"/>
    </source>
</evidence>
<dbReference type="KEGG" id="nnu:104591468"/>
<feature type="chain" id="PRO_5043680209" evidence="2">
    <location>
        <begin position="30"/>
        <end position="110"/>
    </location>
</feature>
<sequence>MDVSVFPAKLFVAMLLGLFLLLRCFSANAALFPSGDEMGSGTFSGCQESSRKMNPSNKADSECGSRVIPGKRVASPRSLRSKWPPGPPSPSRNQPKILGYGSPPPGTRRN</sequence>
<keyword evidence="3" id="KW-1185">Reference proteome</keyword>
<dbReference type="OMA" id="CESQVIY"/>
<dbReference type="AlphaFoldDB" id="A0A1U7ZBQ8"/>
<evidence type="ECO:0000256" key="2">
    <source>
        <dbReference type="SAM" id="SignalP"/>
    </source>
</evidence>
<proteinExistence type="predicted"/>
<gene>
    <name evidence="4" type="primary">LOC104591468</name>
</gene>
<protein>
    <submittedName>
        <fullName evidence="4">Uncharacterized protein LOC104591468</fullName>
    </submittedName>
</protein>
<feature type="signal peptide" evidence="2">
    <location>
        <begin position="1"/>
        <end position="29"/>
    </location>
</feature>
<name>A0A1U7ZBQ8_NELNU</name>
<evidence type="ECO:0000256" key="1">
    <source>
        <dbReference type="SAM" id="MobiDB-lite"/>
    </source>
</evidence>
<accession>A0A1U7ZBQ8</accession>